<keyword evidence="5" id="KW-0378">Hydrolase</keyword>
<dbReference type="Gene3D" id="2.60.40.10">
    <property type="entry name" value="Immunoglobulins"/>
    <property type="match status" value="2"/>
</dbReference>
<dbReference type="OrthoDB" id="6058203at2759"/>
<dbReference type="InterPro" id="IPR050348">
    <property type="entry name" value="Protein-Tyr_Phosphatase"/>
</dbReference>
<dbReference type="GO" id="GO:0016020">
    <property type="term" value="C:membrane"/>
    <property type="evidence" value="ECO:0007669"/>
    <property type="project" value="UniProtKB-SubCell"/>
</dbReference>
<evidence type="ECO:0000313" key="14">
    <source>
        <dbReference type="EMBL" id="KAJ8040303.1"/>
    </source>
</evidence>
<dbReference type="SMART" id="SM00194">
    <property type="entry name" value="PTPc"/>
    <property type="match status" value="2"/>
</dbReference>
<evidence type="ECO:0000259" key="12">
    <source>
        <dbReference type="PROSITE" id="PS50056"/>
    </source>
</evidence>
<dbReference type="InterPro" id="IPR000387">
    <property type="entry name" value="Tyr_Pase_dom"/>
</dbReference>
<feature type="domain" description="Tyrosine specific protein phosphatases" evidence="12">
    <location>
        <begin position="908"/>
        <end position="955"/>
    </location>
</feature>
<gene>
    <name evidence="14" type="ORF">HOLleu_14557</name>
</gene>
<dbReference type="PROSITE" id="PS50056">
    <property type="entry name" value="TYR_PHOSPHATASE_2"/>
    <property type="match status" value="2"/>
</dbReference>
<evidence type="ECO:0000256" key="2">
    <source>
        <dbReference type="ARBA" id="ARBA00009580"/>
    </source>
</evidence>
<evidence type="ECO:0000256" key="9">
    <source>
        <dbReference type="SAM" id="MobiDB-lite"/>
    </source>
</evidence>
<dbReference type="SMART" id="SM00404">
    <property type="entry name" value="PTPc_motif"/>
    <property type="match status" value="2"/>
</dbReference>
<dbReference type="Proteomes" id="UP001152320">
    <property type="component" value="Chromosome 6"/>
</dbReference>
<comment type="caution">
    <text evidence="14">The sequence shown here is derived from an EMBL/GenBank/DDBJ whole genome shotgun (WGS) entry which is preliminary data.</text>
</comment>
<keyword evidence="14" id="KW-0675">Receptor</keyword>
<keyword evidence="15" id="KW-1185">Reference proteome</keyword>
<dbReference type="CDD" id="cd00047">
    <property type="entry name" value="PTPc"/>
    <property type="match status" value="2"/>
</dbReference>
<name>A0A9Q1HCF7_HOLLE</name>
<dbReference type="PRINTS" id="PR00700">
    <property type="entry name" value="PRTYPHPHTASE"/>
</dbReference>
<sequence>MTIAYGDQLSFDTPQCIRSTSQSSPSTCNPQNGMVVEEGVLVICRCTVASHISCIFQVTVNTTSVQCPPSKTISPGDILSYNIPHCMSGQGSSTASCSPSTGSSVTTDTSVTCSCPQDGSVQCSFQIFVDCTALHFTFCMTPGVSCDCMDESCDPDTGICNSNCTILNTCPASFESKSLSQVNPSSSVDVNCTLRGSTTILQRLQLGLSSKLDSLDDNGITRLTGNGVNTGDKVVSTFRVENVTKEKTLFCVLLQGNYLIGGVSVKNFVHELPVLNAAPISEDVSNTSITISWRAWDPDMDVGDPRIVAYIPYYRMDASDEWTSGPRILTNEMFQFRANYLEVDTLYDFSVAVVREGENVPDKAALVNVQLTSSNKVNVSWQLPPGEVMCSTGVTRYKVYYRTEGSIEDTPQLAGTVEDVDTRWFIVDDGLLQPGSSYIFFVTVTTDQESGFRESEAIQAPADTSAPVYIISLIIIPILLIAVIVVFVIIRRKISSKDKKATKANDGEDTDYVNAAMADDPEDYTLLKKQSKTLPSSKYEDVNHTPQGGVSIPVQYEVTIVPEPQKPVATPEYHNRNMKGVNSGAYEDVSHTPQGGVSIPQQYFTIVPEPQKPLTTPKYRTRNMKGVNSGAYEDVGAGSENRQLPDVPQSHLSGDEDEDNSYEVPDRLEEYSGVYINIKNKRKIVQPGPIKVAAFQNFMSRNKEDVVNDIVQQFMALPSGGQYPWSVALKLQNKPKNFFRTILAYDHSRVKLDTNGSDARCDYINASYIKNQQGKTSFIAAQGLQEGTVDDFWKVVWQENVETIVMVTDSIEKNKILCSTYWPNKVHTGKVYGDITVNLMEFTSYTSHTIRKLNLLKGKHKSEAHTVAQVQVHSWPYGSVPKEPASLISVIKKVKSLQTDGSSSPLNGVGATGTFIAVYVLMDTIKKKKDVNIFDFVKRMRDDRVDMVKTRIQYLFIFECLLAVLQSTDSQISCDQLKKLGHAAIKLKSKKEYKVLQESVIEEQHCEDYTGNLPENQHKNRFKNLIPVDKFRPILKSEGNTFGSNSYINAIHLTDLGGREFIMTQTPLSSTVEDFWRLVYDYKCTTIVMLNTVGGSDETAVQYWPSGSGARYGLMTVECKSTTKEDSCIQSQFQVAHKKVGEKWVSVDHFAFCGWSGNQPDVSKLRQFIRYTGNKNGPVLVHCINGVGLSAVYVIVKTESKNLEQEGSADVFQCLTKLRKICPHAIQTQEEYTLCYQLLKDHLDNPEEYAVVY</sequence>
<evidence type="ECO:0000256" key="10">
    <source>
        <dbReference type="SAM" id="Phobius"/>
    </source>
</evidence>
<evidence type="ECO:0000256" key="4">
    <source>
        <dbReference type="ARBA" id="ARBA00022729"/>
    </source>
</evidence>
<evidence type="ECO:0000313" key="15">
    <source>
        <dbReference type="Proteomes" id="UP001152320"/>
    </source>
</evidence>
<accession>A0A9Q1HCF7</accession>
<evidence type="ECO:0000256" key="1">
    <source>
        <dbReference type="ARBA" id="ARBA00004167"/>
    </source>
</evidence>
<dbReference type="SUPFAM" id="SSF52799">
    <property type="entry name" value="(Phosphotyrosine protein) phosphatases II"/>
    <property type="match status" value="2"/>
</dbReference>
<dbReference type="InterPro" id="IPR000242">
    <property type="entry name" value="PTP_cat"/>
</dbReference>
<comment type="subcellular location">
    <subcellularLocation>
        <location evidence="1">Membrane</location>
        <topology evidence="1">Single-pass membrane protein</topology>
    </subcellularLocation>
</comment>
<keyword evidence="7 10" id="KW-0472">Membrane</keyword>
<evidence type="ECO:0000256" key="8">
    <source>
        <dbReference type="ARBA" id="ARBA00051722"/>
    </source>
</evidence>
<dbReference type="PANTHER" id="PTHR19134:SF562">
    <property type="entry name" value="PROTEIN-TYROSINE-PHOSPHATASE"/>
    <property type="match status" value="1"/>
</dbReference>
<dbReference type="SUPFAM" id="SSF49265">
    <property type="entry name" value="Fibronectin type III"/>
    <property type="match status" value="1"/>
</dbReference>
<dbReference type="CDD" id="cd00063">
    <property type="entry name" value="FN3"/>
    <property type="match status" value="2"/>
</dbReference>
<dbReference type="EC" id="3.1.3.48" evidence="3"/>
<dbReference type="FunFam" id="3.90.190.10:FF:000102">
    <property type="entry name" value="Receptor-type tyrosine-protein phosphatase"/>
    <property type="match status" value="1"/>
</dbReference>
<evidence type="ECO:0000259" key="13">
    <source>
        <dbReference type="PROSITE" id="PS50853"/>
    </source>
</evidence>
<keyword evidence="10" id="KW-0812">Transmembrane</keyword>
<keyword evidence="6" id="KW-0904">Protein phosphatase</keyword>
<dbReference type="Pfam" id="PF00102">
    <property type="entry name" value="Y_phosphatase"/>
    <property type="match status" value="2"/>
</dbReference>
<feature type="domain" description="Fibronectin type-III" evidence="13">
    <location>
        <begin position="360"/>
        <end position="463"/>
    </location>
</feature>
<feature type="domain" description="Tyrosine specific protein phosphatases" evidence="12">
    <location>
        <begin position="1163"/>
        <end position="1233"/>
    </location>
</feature>
<evidence type="ECO:0000256" key="6">
    <source>
        <dbReference type="ARBA" id="ARBA00022912"/>
    </source>
</evidence>
<feature type="domain" description="Tyrosine-protein phosphatase" evidence="11">
    <location>
        <begin position="989"/>
        <end position="1242"/>
    </location>
</feature>
<reference evidence="14" key="1">
    <citation type="submission" date="2021-10" db="EMBL/GenBank/DDBJ databases">
        <title>Tropical sea cucumber genome reveals ecological adaptation and Cuvierian tubules defense mechanism.</title>
        <authorList>
            <person name="Chen T."/>
        </authorList>
    </citation>
    <scope>NUCLEOTIDE SEQUENCE</scope>
    <source>
        <strain evidence="14">Nanhai2018</strain>
        <tissue evidence="14">Muscle</tissue>
    </source>
</reference>
<dbReference type="PROSITE" id="PS50055">
    <property type="entry name" value="TYR_PHOSPHATASE_PTP"/>
    <property type="match status" value="2"/>
</dbReference>
<dbReference type="InterPro" id="IPR003961">
    <property type="entry name" value="FN3_dom"/>
</dbReference>
<evidence type="ECO:0000256" key="5">
    <source>
        <dbReference type="ARBA" id="ARBA00022801"/>
    </source>
</evidence>
<dbReference type="SMART" id="SM00060">
    <property type="entry name" value="FN3"/>
    <property type="match status" value="2"/>
</dbReference>
<dbReference type="InterPro" id="IPR003595">
    <property type="entry name" value="Tyr_Pase_cat"/>
</dbReference>
<dbReference type="Gene3D" id="3.90.190.10">
    <property type="entry name" value="Protein tyrosine phosphatase superfamily"/>
    <property type="match status" value="2"/>
</dbReference>
<proteinExistence type="inferred from homology"/>
<evidence type="ECO:0000259" key="11">
    <source>
        <dbReference type="PROSITE" id="PS50055"/>
    </source>
</evidence>
<feature type="transmembrane region" description="Helical" evidence="10">
    <location>
        <begin position="468"/>
        <end position="490"/>
    </location>
</feature>
<dbReference type="InterPro" id="IPR013783">
    <property type="entry name" value="Ig-like_fold"/>
</dbReference>
<dbReference type="PANTHER" id="PTHR19134">
    <property type="entry name" value="RECEPTOR-TYPE TYROSINE-PROTEIN PHOSPHATASE"/>
    <property type="match status" value="1"/>
</dbReference>
<feature type="domain" description="Tyrosine-protein phosphatase" evidence="11">
    <location>
        <begin position="710"/>
        <end position="964"/>
    </location>
</feature>
<dbReference type="PROSITE" id="PS50853">
    <property type="entry name" value="FN3"/>
    <property type="match status" value="1"/>
</dbReference>
<comment type="catalytic activity">
    <reaction evidence="8">
        <text>O-phospho-L-tyrosyl-[protein] + H2O = L-tyrosyl-[protein] + phosphate</text>
        <dbReference type="Rhea" id="RHEA:10684"/>
        <dbReference type="Rhea" id="RHEA-COMP:10136"/>
        <dbReference type="Rhea" id="RHEA-COMP:20101"/>
        <dbReference type="ChEBI" id="CHEBI:15377"/>
        <dbReference type="ChEBI" id="CHEBI:43474"/>
        <dbReference type="ChEBI" id="CHEBI:46858"/>
        <dbReference type="ChEBI" id="CHEBI:61978"/>
        <dbReference type="EC" id="3.1.3.48"/>
    </reaction>
</comment>
<keyword evidence="4" id="KW-0732">Signal</keyword>
<protein>
    <recommendedName>
        <fullName evidence="3">protein-tyrosine-phosphatase</fullName>
        <ecNumber evidence="3">3.1.3.48</ecNumber>
    </recommendedName>
</protein>
<dbReference type="InterPro" id="IPR029021">
    <property type="entry name" value="Prot-tyrosine_phosphatase-like"/>
</dbReference>
<evidence type="ECO:0000256" key="3">
    <source>
        <dbReference type="ARBA" id="ARBA00013064"/>
    </source>
</evidence>
<dbReference type="GO" id="GO:0004725">
    <property type="term" value="F:protein tyrosine phosphatase activity"/>
    <property type="evidence" value="ECO:0007669"/>
    <property type="project" value="UniProtKB-EC"/>
</dbReference>
<dbReference type="EMBL" id="JAIZAY010000006">
    <property type="protein sequence ID" value="KAJ8040303.1"/>
    <property type="molecule type" value="Genomic_DNA"/>
</dbReference>
<dbReference type="AlphaFoldDB" id="A0A9Q1HCF7"/>
<keyword evidence="10" id="KW-1133">Transmembrane helix</keyword>
<evidence type="ECO:0000256" key="7">
    <source>
        <dbReference type="ARBA" id="ARBA00023136"/>
    </source>
</evidence>
<feature type="region of interest" description="Disordered" evidence="9">
    <location>
        <begin position="611"/>
        <end position="662"/>
    </location>
</feature>
<organism evidence="14 15">
    <name type="scientific">Holothuria leucospilota</name>
    <name type="common">Black long sea cucumber</name>
    <name type="synonym">Mertensiothuria leucospilota</name>
    <dbReference type="NCBI Taxonomy" id="206669"/>
    <lineage>
        <taxon>Eukaryota</taxon>
        <taxon>Metazoa</taxon>
        <taxon>Echinodermata</taxon>
        <taxon>Eleutherozoa</taxon>
        <taxon>Echinozoa</taxon>
        <taxon>Holothuroidea</taxon>
        <taxon>Aspidochirotacea</taxon>
        <taxon>Aspidochirotida</taxon>
        <taxon>Holothuriidae</taxon>
        <taxon>Holothuria</taxon>
    </lineage>
</organism>
<dbReference type="InterPro" id="IPR036116">
    <property type="entry name" value="FN3_sf"/>
</dbReference>
<comment type="similarity">
    <text evidence="2">Belongs to the protein-tyrosine phosphatase family.</text>
</comment>